<feature type="transmembrane region" description="Helical" evidence="1">
    <location>
        <begin position="316"/>
        <end position="336"/>
    </location>
</feature>
<keyword evidence="1" id="KW-0472">Membrane</keyword>
<proteinExistence type="predicted"/>
<dbReference type="AlphaFoldDB" id="A0A2T1K3K6"/>
<comment type="caution">
    <text evidence="4">The sequence shown here is derived from an EMBL/GenBank/DDBJ whole genome shotgun (WGS) entry which is preliminary data.</text>
</comment>
<feature type="transmembrane region" description="Helical" evidence="1">
    <location>
        <begin position="403"/>
        <end position="425"/>
    </location>
</feature>
<feature type="transmembrane region" description="Helical" evidence="1">
    <location>
        <begin position="245"/>
        <end position="269"/>
    </location>
</feature>
<reference evidence="4 5" key="1">
    <citation type="submission" date="2018-03" db="EMBL/GenBank/DDBJ databases">
        <title>Marinobacter brunus sp. nov., a marine bacterium of Gamma-proteobacteria isolated from the surface seawater of the South China Sea.</title>
        <authorList>
            <person name="Cheng H."/>
            <person name="Wu Y.-H."/>
            <person name="Xamxidin M."/>
            <person name="Xu X.-W."/>
        </authorList>
    </citation>
    <scope>NUCLEOTIDE SEQUENCE [LARGE SCALE GENOMIC DNA]</scope>
    <source>
        <strain evidence="4 5">NH169-3</strain>
    </source>
</reference>
<accession>A0A2T1K3K6</accession>
<dbReference type="PANTHER" id="PTHR39084">
    <property type="entry name" value="MEMBRANE PROTEIN-RELATED"/>
    <property type="match status" value="1"/>
</dbReference>
<gene>
    <name evidence="4" type="ORF">C7H09_19155</name>
</gene>
<name>A0A2T1K3K6_9GAMM</name>
<dbReference type="OrthoDB" id="9813718at2"/>
<dbReference type="Pfam" id="PF02308">
    <property type="entry name" value="MgtC"/>
    <property type="match status" value="1"/>
</dbReference>
<dbReference type="EMBL" id="PXNP01000110">
    <property type="protein sequence ID" value="PSF04711.1"/>
    <property type="molecule type" value="Genomic_DNA"/>
</dbReference>
<feature type="transmembrane region" description="Helical" evidence="1">
    <location>
        <begin position="213"/>
        <end position="233"/>
    </location>
</feature>
<keyword evidence="1" id="KW-1133">Transmembrane helix</keyword>
<feature type="transmembrane region" description="Helical" evidence="1">
    <location>
        <begin position="186"/>
        <end position="207"/>
    </location>
</feature>
<feature type="transmembrane region" description="Helical" evidence="1">
    <location>
        <begin position="46"/>
        <end position="65"/>
    </location>
</feature>
<dbReference type="PANTHER" id="PTHR39084:SF1">
    <property type="entry name" value="DUF4010 DOMAIN-CONTAINING PROTEIN"/>
    <property type="match status" value="1"/>
</dbReference>
<feature type="transmembrane region" description="Helical" evidence="1">
    <location>
        <begin position="71"/>
        <end position="89"/>
    </location>
</feature>
<dbReference type="InterPro" id="IPR049177">
    <property type="entry name" value="MgtC_SapB_SrpB_YhiD_N"/>
</dbReference>
<dbReference type="InterPro" id="IPR025105">
    <property type="entry name" value="DUF4010"/>
</dbReference>
<feature type="transmembrane region" description="Helical" evidence="1">
    <location>
        <begin position="16"/>
        <end position="34"/>
    </location>
</feature>
<organism evidence="4 5">
    <name type="scientific">Marinobacter fuscus</name>
    <dbReference type="NCBI Taxonomy" id="2109942"/>
    <lineage>
        <taxon>Bacteria</taxon>
        <taxon>Pseudomonadati</taxon>
        <taxon>Pseudomonadota</taxon>
        <taxon>Gammaproteobacteria</taxon>
        <taxon>Pseudomonadales</taxon>
        <taxon>Marinobacteraceae</taxon>
        <taxon>Marinobacter</taxon>
    </lineage>
</organism>
<keyword evidence="1" id="KW-0812">Transmembrane</keyword>
<dbReference type="Pfam" id="PF13194">
    <property type="entry name" value="DUF4010"/>
    <property type="match status" value="1"/>
</dbReference>
<dbReference type="Proteomes" id="UP000239866">
    <property type="component" value="Unassembled WGS sequence"/>
</dbReference>
<sequence length="426" mass="45139">MDDVASQFIANNQTTLNLAVALLLGAIIGLERGWDAREQKSGDRIAGIRTFSLIGLLGGVSAVLAEALTPWAFPVLLVGVVAMSLVSYSERLEHIRNFSITGMVGMLLTFCFGAMAVAVDPVMASTAAVITAIILDNKEEIHGWVHKLQASELDAALKLLLISVVMLPLLPNAAMGPGGVLNPREIWWMVVMIASISFVGYFAIRVAGTQKGILFTSLFAGLSSSTALTLHFARQSAKTPELSPQYAAGILIACGTMFPRILVYCLVINKALLPSLVWPVVTMTALLYAPAWLIWRRNAQEVHVSQPTMNQNPLDLSSALVFGFLLTAILLLGEFLKNAFGDAGIFALAATSGVADVDAITLSLTRMSNDGLAMGTAVLGIVVAAAVNNLVKSGMAWSIGNRHTGMLVAGPMVLSLLAGLLVAWLQ</sequence>
<keyword evidence="5" id="KW-1185">Reference proteome</keyword>
<evidence type="ECO:0000256" key="1">
    <source>
        <dbReference type="SAM" id="Phobius"/>
    </source>
</evidence>
<evidence type="ECO:0000259" key="3">
    <source>
        <dbReference type="Pfam" id="PF13194"/>
    </source>
</evidence>
<evidence type="ECO:0000313" key="4">
    <source>
        <dbReference type="EMBL" id="PSF04711.1"/>
    </source>
</evidence>
<evidence type="ECO:0000259" key="2">
    <source>
        <dbReference type="Pfam" id="PF02308"/>
    </source>
</evidence>
<dbReference type="RefSeq" id="WP_106765649.1">
    <property type="nucleotide sequence ID" value="NZ_PXNP01000110.1"/>
</dbReference>
<feature type="transmembrane region" description="Helical" evidence="1">
    <location>
        <begin position="372"/>
        <end position="391"/>
    </location>
</feature>
<feature type="transmembrane region" description="Helical" evidence="1">
    <location>
        <begin position="275"/>
        <end position="295"/>
    </location>
</feature>
<evidence type="ECO:0000313" key="5">
    <source>
        <dbReference type="Proteomes" id="UP000239866"/>
    </source>
</evidence>
<feature type="domain" description="MgtC/SapB/SrpB/YhiD N-terminal" evidence="2">
    <location>
        <begin position="18"/>
        <end position="143"/>
    </location>
</feature>
<protein>
    <submittedName>
        <fullName evidence="4">Uncharacterized protein</fullName>
    </submittedName>
</protein>
<feature type="domain" description="DUF4010" evidence="3">
    <location>
        <begin position="191"/>
        <end position="400"/>
    </location>
</feature>